<dbReference type="AlphaFoldDB" id="A0A0C2VFH0"/>
<dbReference type="InterPro" id="IPR040591">
    <property type="entry name" value="RqcP2_RBD"/>
</dbReference>
<dbReference type="CDD" id="cd00165">
    <property type="entry name" value="S4"/>
    <property type="match status" value="1"/>
</dbReference>
<evidence type="ECO:0000313" key="3">
    <source>
        <dbReference type="EMBL" id="KIL47642.1"/>
    </source>
</evidence>
<dbReference type="Pfam" id="PF17774">
    <property type="entry name" value="YlmH_RBD"/>
    <property type="match status" value="1"/>
</dbReference>
<dbReference type="InterPro" id="IPR036986">
    <property type="entry name" value="S4_RNA-bd_sf"/>
</dbReference>
<dbReference type="Proteomes" id="UP000031972">
    <property type="component" value="Unassembled WGS sequence"/>
</dbReference>
<dbReference type="PANTHER" id="PTHR13633:SF3">
    <property type="entry name" value="MITOCHONDRIAL TRANSCRIPTION RESCUE FACTOR 1"/>
    <property type="match status" value="1"/>
</dbReference>
<dbReference type="SMART" id="SM00363">
    <property type="entry name" value="S4"/>
    <property type="match status" value="1"/>
</dbReference>
<evidence type="ECO:0000313" key="4">
    <source>
        <dbReference type="Proteomes" id="UP000031972"/>
    </source>
</evidence>
<dbReference type="SUPFAM" id="SSF55174">
    <property type="entry name" value="Alpha-L RNA-binding motif"/>
    <property type="match status" value="1"/>
</dbReference>
<dbReference type="GO" id="GO:0003723">
    <property type="term" value="F:RNA binding"/>
    <property type="evidence" value="ECO:0007669"/>
    <property type="project" value="UniProtKB-KW"/>
</dbReference>
<feature type="domain" description="RNA-binding S4" evidence="2">
    <location>
        <begin position="180"/>
        <end position="242"/>
    </location>
</feature>
<name>A0A0C2VFH0_9BACL</name>
<dbReference type="PATRIC" id="fig|220754.4.peg.1828"/>
<dbReference type="RefSeq" id="WP_041057330.1">
    <property type="nucleotide sequence ID" value="NZ_JXRR01000014.1"/>
</dbReference>
<dbReference type="Pfam" id="PF21278">
    <property type="entry name" value="YlmH_1st"/>
    <property type="match status" value="1"/>
</dbReference>
<dbReference type="InterPro" id="IPR002942">
    <property type="entry name" value="S4_RNA-bd"/>
</dbReference>
<reference evidence="3 4" key="1">
    <citation type="submission" date="2015-01" db="EMBL/GenBank/DDBJ databases">
        <title>Jeotgalibacillus campisalis genome sequencing.</title>
        <authorList>
            <person name="Goh K.M."/>
            <person name="Chan K.-G."/>
            <person name="Yaakop A.S."/>
            <person name="Ee R."/>
            <person name="Gan H.M."/>
            <person name="Chan C.S."/>
        </authorList>
    </citation>
    <scope>NUCLEOTIDE SEQUENCE [LARGE SCALE GENOMIC DNA]</scope>
    <source>
        <strain evidence="3 4">SF-57</strain>
    </source>
</reference>
<sequence length="257" mass="29415">MSLYQHFRKEEQGFIDRVLGWKDQTEQTYAPKLTDFLDPRQVFIVQSIIGTTGEVKVSFEGGDSAERKRALIYPDYLHPSTDDFDLQLLEITYPSKFFTVEHKHVLGSLMGLGIKREKFGDIIFAGEKIYLVAAKEFASFFTMNLNQIGKHSVLVKEVDWKDYTPSNEKWKERFVTLSSLRLDVVLAGALTLSRQKAQLLIQAGKIKVNFKEEEQPSFECAQGDMISVRGFGRLRIGEIEGKSKKDKWRLTIFTMGG</sequence>
<gene>
    <name evidence="3" type="ORF">KR50_18090</name>
</gene>
<dbReference type="Pfam" id="PF01479">
    <property type="entry name" value="S4"/>
    <property type="match status" value="1"/>
</dbReference>
<comment type="caution">
    <text evidence="3">The sequence shown here is derived from an EMBL/GenBank/DDBJ whole genome shotgun (WGS) entry which is preliminary data.</text>
</comment>
<keyword evidence="1" id="KW-0694">RNA-binding</keyword>
<protein>
    <submittedName>
        <fullName evidence="3">RNA-binding protein S4</fullName>
    </submittedName>
</protein>
<dbReference type="PROSITE" id="PS50889">
    <property type="entry name" value="S4"/>
    <property type="match status" value="1"/>
</dbReference>
<organism evidence="3 4">
    <name type="scientific">Jeotgalibacillus campisalis</name>
    <dbReference type="NCBI Taxonomy" id="220754"/>
    <lineage>
        <taxon>Bacteria</taxon>
        <taxon>Bacillati</taxon>
        <taxon>Bacillota</taxon>
        <taxon>Bacilli</taxon>
        <taxon>Bacillales</taxon>
        <taxon>Caryophanaceae</taxon>
        <taxon>Jeotgalibacillus</taxon>
    </lineage>
</organism>
<dbReference type="EMBL" id="JXRR01000014">
    <property type="protein sequence ID" value="KIL47642.1"/>
    <property type="molecule type" value="Genomic_DNA"/>
</dbReference>
<dbReference type="PANTHER" id="PTHR13633">
    <property type="entry name" value="MITOCHONDRIAL TRANSCRIPTION RESCUE FACTOR 1"/>
    <property type="match status" value="1"/>
</dbReference>
<dbReference type="Gene3D" id="3.30.1370.160">
    <property type="match status" value="1"/>
</dbReference>
<dbReference type="InterPro" id="IPR012677">
    <property type="entry name" value="Nucleotide-bd_a/b_plait_sf"/>
</dbReference>
<proteinExistence type="predicted"/>
<accession>A0A0C2VFH0</accession>
<dbReference type="Gene3D" id="3.30.70.330">
    <property type="match status" value="1"/>
</dbReference>
<evidence type="ECO:0000259" key="2">
    <source>
        <dbReference type="SMART" id="SM00363"/>
    </source>
</evidence>
<dbReference type="OrthoDB" id="9812787at2"/>
<keyword evidence="4" id="KW-1185">Reference proteome</keyword>
<evidence type="ECO:0000256" key="1">
    <source>
        <dbReference type="PROSITE-ProRule" id="PRU00182"/>
    </source>
</evidence>
<dbReference type="InterPro" id="IPR048443">
    <property type="entry name" value="RqcP2_N"/>
</dbReference>
<dbReference type="Gene3D" id="3.10.290.10">
    <property type="entry name" value="RNA-binding S4 domain"/>
    <property type="match status" value="1"/>
</dbReference>